<keyword evidence="2" id="KW-1185">Reference proteome</keyword>
<comment type="caution">
    <text evidence="1">The sequence shown here is derived from an EMBL/GenBank/DDBJ whole genome shotgun (WGS) entry which is preliminary data.</text>
</comment>
<dbReference type="EMBL" id="JAHWYN010000005">
    <property type="protein sequence ID" value="MBW4360350.1"/>
    <property type="molecule type" value="Genomic_DNA"/>
</dbReference>
<accession>A0ABS6XUI9</accession>
<dbReference type="Proteomes" id="UP000812031">
    <property type="component" value="Unassembled WGS sequence"/>
</dbReference>
<protein>
    <submittedName>
        <fullName evidence="1">Uncharacterized protein</fullName>
    </submittedName>
</protein>
<gene>
    <name evidence="1" type="ORF">KZH69_07615</name>
</gene>
<reference evidence="1 2" key="1">
    <citation type="submission" date="2021-07" db="EMBL/GenBank/DDBJ databases">
        <title>Flavobacterium sp. nov. isolated from sediment on the Taihu Lake.</title>
        <authorList>
            <person name="Qu J.-H."/>
        </authorList>
    </citation>
    <scope>NUCLEOTIDE SEQUENCE [LARGE SCALE GENOMIC DNA]</scope>
    <source>
        <strain evidence="1 2">NAS39</strain>
    </source>
</reference>
<evidence type="ECO:0000313" key="1">
    <source>
        <dbReference type="EMBL" id="MBW4360350.1"/>
    </source>
</evidence>
<sequence>MTFGKVRISIVFYGEGKDENGYIVICSNPAYQIEIVLAGGNITATGSVNKNFKNELMQFDFNEKTIKQCKTFYGLIGSNSDSYDSIKRKVSSGYSLATV</sequence>
<evidence type="ECO:0000313" key="2">
    <source>
        <dbReference type="Proteomes" id="UP000812031"/>
    </source>
</evidence>
<proteinExistence type="predicted"/>
<organism evidence="1 2">
    <name type="scientific">Flavobacterium taihuense</name>
    <dbReference type="NCBI Taxonomy" id="2857508"/>
    <lineage>
        <taxon>Bacteria</taxon>
        <taxon>Pseudomonadati</taxon>
        <taxon>Bacteroidota</taxon>
        <taxon>Flavobacteriia</taxon>
        <taxon>Flavobacteriales</taxon>
        <taxon>Flavobacteriaceae</taxon>
        <taxon>Flavobacterium</taxon>
    </lineage>
</organism>
<name>A0ABS6XUI9_9FLAO</name>